<accession>A0A8H5D3L5</accession>
<dbReference type="SUPFAM" id="SSF53335">
    <property type="entry name" value="S-adenosyl-L-methionine-dependent methyltransferases"/>
    <property type="match status" value="1"/>
</dbReference>
<dbReference type="GO" id="GO:0008757">
    <property type="term" value="F:S-adenosylmethionine-dependent methyltransferase activity"/>
    <property type="evidence" value="ECO:0007669"/>
    <property type="project" value="InterPro"/>
</dbReference>
<dbReference type="InterPro" id="IPR012901">
    <property type="entry name" value="CARME"/>
</dbReference>
<dbReference type="Proteomes" id="UP000559256">
    <property type="component" value="Unassembled WGS sequence"/>
</dbReference>
<evidence type="ECO:0000313" key="1">
    <source>
        <dbReference type="EMBL" id="KAF5352081.1"/>
    </source>
</evidence>
<dbReference type="Gene3D" id="3.40.50.150">
    <property type="entry name" value="Vaccinia Virus protein VP39"/>
    <property type="match status" value="1"/>
</dbReference>
<proteinExistence type="predicted"/>
<name>A0A8H5D3L5_9AGAR</name>
<dbReference type="CDD" id="cd02440">
    <property type="entry name" value="AdoMet_MTases"/>
    <property type="match status" value="1"/>
</dbReference>
<comment type="caution">
    <text evidence="1">The sequence shown here is derived from an EMBL/GenBank/DDBJ whole genome shotgun (WGS) entry which is preliminary data.</text>
</comment>
<reference evidence="1 2" key="1">
    <citation type="journal article" date="2020" name="ISME J.">
        <title>Uncovering the hidden diversity of litter-decomposition mechanisms in mushroom-forming fungi.</title>
        <authorList>
            <person name="Floudas D."/>
            <person name="Bentzer J."/>
            <person name="Ahren D."/>
            <person name="Johansson T."/>
            <person name="Persson P."/>
            <person name="Tunlid A."/>
        </authorList>
    </citation>
    <scope>NUCLEOTIDE SEQUENCE [LARGE SCALE GENOMIC DNA]</scope>
    <source>
        <strain evidence="1 2">CBS 291.85</strain>
    </source>
</reference>
<dbReference type="AlphaFoldDB" id="A0A8H5D3L5"/>
<dbReference type="PANTHER" id="PTHR12303">
    <property type="entry name" value="CARNOSINE N-METHYLTRANSFERASE"/>
    <property type="match status" value="1"/>
</dbReference>
<sequence length="399" mass="45017">MSRRVIRVLLLLIVVGVGGWLLPRSGPLSINLNVPLPVTVRIDNPHALPVPNSGVDVEELKPTLRTLSSKQLSILTSITAFSRYLENALNIIAYREEQFGQLPSKQKPLAEAIGYSTHLEDARSCARENAKILGKVADFARDTYGFSPEEQTTEAHYEFVGDFLGHVMRDWSDEGRHERAVIFPPILKALEEGMSGIRGKKKILVPGFGLGRLAHEIANHEDCIVDACELDYGSIIAYNYLINQTIIPFEHTLYPYLTKWQYQQTGKGRYKSVRFPDVLPTSRVNLVEGDFLTEFPDSEQYDAIVTLFFIDVSENIIDFLSTIHRLLKPGGLWINLGPLKWGSFSHMQLSAEEVLDLAERLGFKVDHDSRQSIDAVYGHQVGSLLKFTYVTQFWTARKI</sequence>
<dbReference type="SMART" id="SM01296">
    <property type="entry name" value="N2227"/>
    <property type="match status" value="1"/>
</dbReference>
<evidence type="ECO:0000313" key="2">
    <source>
        <dbReference type="Proteomes" id="UP000559256"/>
    </source>
</evidence>
<keyword evidence="2" id="KW-1185">Reference proteome</keyword>
<dbReference type="EMBL" id="JAACJM010000068">
    <property type="protein sequence ID" value="KAF5352081.1"/>
    <property type="molecule type" value="Genomic_DNA"/>
</dbReference>
<organism evidence="1 2">
    <name type="scientific">Tetrapyrgos nigripes</name>
    <dbReference type="NCBI Taxonomy" id="182062"/>
    <lineage>
        <taxon>Eukaryota</taxon>
        <taxon>Fungi</taxon>
        <taxon>Dikarya</taxon>
        <taxon>Basidiomycota</taxon>
        <taxon>Agaricomycotina</taxon>
        <taxon>Agaricomycetes</taxon>
        <taxon>Agaricomycetidae</taxon>
        <taxon>Agaricales</taxon>
        <taxon>Marasmiineae</taxon>
        <taxon>Marasmiaceae</taxon>
        <taxon>Tetrapyrgos</taxon>
    </lineage>
</organism>
<evidence type="ECO:0008006" key="3">
    <source>
        <dbReference type="Google" id="ProtNLM"/>
    </source>
</evidence>
<dbReference type="PANTHER" id="PTHR12303:SF13">
    <property type="match status" value="1"/>
</dbReference>
<dbReference type="InterPro" id="IPR029063">
    <property type="entry name" value="SAM-dependent_MTases_sf"/>
</dbReference>
<protein>
    <recommendedName>
        <fullName evidence="3">Carnosine N-methyltransferase</fullName>
    </recommendedName>
</protein>
<dbReference type="OrthoDB" id="978at2759"/>
<gene>
    <name evidence="1" type="ORF">D9758_009379</name>
</gene>
<dbReference type="Pfam" id="PF07942">
    <property type="entry name" value="CARME"/>
    <property type="match status" value="1"/>
</dbReference>